<dbReference type="InterPro" id="IPR001647">
    <property type="entry name" value="HTH_TetR"/>
</dbReference>
<accession>A0A192A3T1</accession>
<dbReference type="AlphaFoldDB" id="A0A192A3T1"/>
<evidence type="ECO:0000259" key="2">
    <source>
        <dbReference type="Pfam" id="PF00440"/>
    </source>
</evidence>
<dbReference type="GO" id="GO:0003677">
    <property type="term" value="F:DNA binding"/>
    <property type="evidence" value="ECO:0007669"/>
    <property type="project" value="UniProtKB-KW"/>
</dbReference>
<dbReference type="PATRIC" id="fig|190721.6.peg.4406"/>
<sequence>MATTAAPRKKRTETPFTPSESAVKSLDAAVRYVLDNGIGDMSLRRVAEAIGTSHRMLIYHFGSADEFWEIVLREIRHREQLARVRVQNDIADPVAAIEAAWERYASDAYLPIIRLLFELYARAIREPERFHDFLGDVVDSWLAPVAALFEAQLGLAPAEARARARIQVATMRGLLLDLVTTGDRKGTTAALKRFARMITAP</sequence>
<evidence type="ECO:0000256" key="1">
    <source>
        <dbReference type="ARBA" id="ARBA00023125"/>
    </source>
</evidence>
<gene>
    <name evidence="4" type="ORF">A9Y76_20930</name>
    <name evidence="3" type="ORF">ACS15_4464</name>
</gene>
<evidence type="ECO:0000313" key="4">
    <source>
        <dbReference type="EMBL" id="ANJ75008.1"/>
    </source>
</evidence>
<organism evidence="4 6">
    <name type="scientific">Ralstonia insidiosa</name>
    <dbReference type="NCBI Taxonomy" id="190721"/>
    <lineage>
        <taxon>Bacteria</taxon>
        <taxon>Pseudomonadati</taxon>
        <taxon>Pseudomonadota</taxon>
        <taxon>Betaproteobacteria</taxon>
        <taxon>Burkholderiales</taxon>
        <taxon>Burkholderiaceae</taxon>
        <taxon>Ralstonia</taxon>
    </lineage>
</organism>
<evidence type="ECO:0000313" key="3">
    <source>
        <dbReference type="EMBL" id="ANH75280.1"/>
    </source>
</evidence>
<keyword evidence="1" id="KW-0238">DNA-binding</keyword>
<dbReference type="Proteomes" id="UP000077927">
    <property type="component" value="Chromosome 2"/>
</dbReference>
<dbReference type="EMBL" id="CP016023">
    <property type="protein sequence ID" value="ANJ75008.1"/>
    <property type="molecule type" value="Genomic_DNA"/>
</dbReference>
<dbReference type="RefSeq" id="WP_021197765.1">
    <property type="nucleotide sequence ID" value="NZ_CP012606.1"/>
</dbReference>
<dbReference type="Proteomes" id="UP000078572">
    <property type="component" value="Chromosome 2"/>
</dbReference>
<evidence type="ECO:0000313" key="6">
    <source>
        <dbReference type="Proteomes" id="UP000078572"/>
    </source>
</evidence>
<dbReference type="Gene3D" id="1.10.357.10">
    <property type="entry name" value="Tetracycline Repressor, domain 2"/>
    <property type="match status" value="1"/>
</dbReference>
<dbReference type="EMBL" id="CP012606">
    <property type="protein sequence ID" value="ANH75280.1"/>
    <property type="molecule type" value="Genomic_DNA"/>
</dbReference>
<dbReference type="KEGG" id="rin:ACS15_4464"/>
<dbReference type="STRING" id="190721.ACS15_4464"/>
<reference evidence="6" key="3">
    <citation type="submission" date="2016-06" db="EMBL/GenBank/DDBJ databases">
        <authorList>
            <person name="Xu Y."/>
            <person name="Nagy A."/>
            <person name="Yan X."/>
            <person name="Kim S.W."/>
            <person name="Haley B."/>
            <person name="Liu N.T."/>
            <person name="Nou X."/>
        </authorList>
    </citation>
    <scope>NUCLEOTIDE SEQUENCE [LARGE SCALE GENOMIC DNA]</scope>
    <source>
        <strain evidence="6">ATCC 49129</strain>
    </source>
</reference>
<feature type="domain" description="HTH tetR-type" evidence="2">
    <location>
        <begin position="26"/>
        <end position="65"/>
    </location>
</feature>
<dbReference type="InterPro" id="IPR009057">
    <property type="entry name" value="Homeodomain-like_sf"/>
</dbReference>
<dbReference type="Pfam" id="PF00440">
    <property type="entry name" value="TetR_N"/>
    <property type="match status" value="1"/>
</dbReference>
<dbReference type="OrthoDB" id="6684185at2"/>
<dbReference type="InterPro" id="IPR036271">
    <property type="entry name" value="Tet_transcr_reg_TetR-rel_C_sf"/>
</dbReference>
<dbReference type="SUPFAM" id="SSF46689">
    <property type="entry name" value="Homeodomain-like"/>
    <property type="match status" value="1"/>
</dbReference>
<evidence type="ECO:0000313" key="5">
    <source>
        <dbReference type="Proteomes" id="UP000077927"/>
    </source>
</evidence>
<reference evidence="4" key="2">
    <citation type="submission" date="2016-06" db="EMBL/GenBank/DDBJ databases">
        <authorList>
            <person name="Kjaerup R.B."/>
            <person name="Dalgaard T.S."/>
            <person name="Juul-Madsen H.R."/>
        </authorList>
    </citation>
    <scope>NUCLEOTIDE SEQUENCE [LARGE SCALE GENOMIC DNA]</scope>
    <source>
        <strain evidence="4">ATCC 49129</strain>
    </source>
</reference>
<reference evidence="3 5" key="1">
    <citation type="submission" date="2015-09" db="EMBL/GenBank/DDBJ databases">
        <authorList>
            <person name="Xu Y."/>
            <person name="Nagy A."/>
            <person name="Liu N.T."/>
            <person name="Nou X."/>
        </authorList>
    </citation>
    <scope>NUCLEOTIDE SEQUENCE [LARGE SCALE GENOMIC DNA]</scope>
    <source>
        <strain evidence="3 5">FC1138</strain>
    </source>
</reference>
<keyword evidence="6" id="KW-1185">Reference proteome</keyword>
<dbReference type="SUPFAM" id="SSF48498">
    <property type="entry name" value="Tetracyclin repressor-like, C-terminal domain"/>
    <property type="match status" value="1"/>
</dbReference>
<dbReference type="GeneID" id="61528503"/>
<protein>
    <submittedName>
        <fullName evidence="3">Bacterial regulatory, tetR family protein</fullName>
    </submittedName>
    <submittedName>
        <fullName evidence="4">TetR family transcriptional regulator</fullName>
    </submittedName>
</protein>
<proteinExistence type="predicted"/>
<name>A0A192A3T1_9RALS</name>